<organism evidence="1 2">
    <name type="scientific">Conexibacter arvalis</name>
    <dbReference type="NCBI Taxonomy" id="912552"/>
    <lineage>
        <taxon>Bacteria</taxon>
        <taxon>Bacillati</taxon>
        <taxon>Actinomycetota</taxon>
        <taxon>Thermoleophilia</taxon>
        <taxon>Solirubrobacterales</taxon>
        <taxon>Conexibacteraceae</taxon>
        <taxon>Conexibacter</taxon>
    </lineage>
</organism>
<evidence type="ECO:0000313" key="1">
    <source>
        <dbReference type="EMBL" id="MBB4665204.1"/>
    </source>
</evidence>
<reference evidence="1 2" key="1">
    <citation type="submission" date="2020-08" db="EMBL/GenBank/DDBJ databases">
        <title>Genomic Encyclopedia of Archaeal and Bacterial Type Strains, Phase II (KMG-II): from individual species to whole genera.</title>
        <authorList>
            <person name="Goeker M."/>
        </authorList>
    </citation>
    <scope>NUCLEOTIDE SEQUENCE [LARGE SCALE GENOMIC DNA]</scope>
    <source>
        <strain evidence="1 2">DSM 23288</strain>
    </source>
</reference>
<proteinExistence type="predicted"/>
<dbReference type="Proteomes" id="UP000585272">
    <property type="component" value="Unassembled WGS sequence"/>
</dbReference>
<dbReference type="EMBL" id="JACHNU010000012">
    <property type="protein sequence ID" value="MBB4665204.1"/>
    <property type="molecule type" value="Genomic_DNA"/>
</dbReference>
<evidence type="ECO:0000313" key="2">
    <source>
        <dbReference type="Proteomes" id="UP000585272"/>
    </source>
</evidence>
<gene>
    <name evidence="1" type="ORF">BDZ31_004825</name>
</gene>
<dbReference type="AlphaFoldDB" id="A0A840IMI0"/>
<accession>A0A840IMI0</accession>
<protein>
    <submittedName>
        <fullName evidence="1">Uncharacterized protein</fullName>
    </submittedName>
</protein>
<dbReference type="RefSeq" id="WP_183345932.1">
    <property type="nucleotide sequence ID" value="NZ_JACHNU010000012.1"/>
</dbReference>
<comment type="caution">
    <text evidence="1">The sequence shown here is derived from an EMBL/GenBank/DDBJ whole genome shotgun (WGS) entry which is preliminary data.</text>
</comment>
<sequence>MSGRAWAIGIVAAVGTAGALATAFAVGGDRSGQRAAPGPVVETVAPAYRLAASSVAPPAPAAAARVAVRRLTCDNSLGAARPRGGRADVVAPPVLLMSLDRFRRHPHRHFRPTDGRPFAAKSPLVVDAGATARIAVPRADRGHVWLDYGVRRVPAQAGDRPHTLVIARTCAGRRPTGWPGAVVVDGARCVRLTIRSGASPAAPATTVRVPFGRGTCRGR</sequence>
<keyword evidence="2" id="KW-1185">Reference proteome</keyword>
<name>A0A840IMI0_9ACTN</name>